<proteinExistence type="inferred from homology"/>
<dbReference type="EMBL" id="JBHSTQ010000003">
    <property type="protein sequence ID" value="MFC6385860.1"/>
    <property type="molecule type" value="Genomic_DNA"/>
</dbReference>
<protein>
    <submittedName>
        <fullName evidence="5">PucR family transcriptional regulator</fullName>
    </submittedName>
</protein>
<comment type="caution">
    <text evidence="5">The sequence shown here is derived from an EMBL/GenBank/DDBJ whole genome shotgun (WGS) entry which is preliminary data.</text>
</comment>
<dbReference type="InterPro" id="IPR012914">
    <property type="entry name" value="PucR_dom"/>
</dbReference>
<organism evidence="5 6">
    <name type="scientific">Sporolactobacillus kofuensis</name>
    <dbReference type="NCBI Taxonomy" id="269672"/>
    <lineage>
        <taxon>Bacteria</taxon>
        <taxon>Bacillati</taxon>
        <taxon>Bacillota</taxon>
        <taxon>Bacilli</taxon>
        <taxon>Bacillales</taxon>
        <taxon>Sporolactobacillaceae</taxon>
        <taxon>Sporolactobacillus</taxon>
    </lineage>
</organism>
<sequence>MITLNHVFALPELAPIKLVAGKEGISRPITGVNVMESDRLIEFFKENELLVTTGINMGRDEQKVIAMVRQAFDRHASGIILNVGPYIPRIPDQVIRFADVHQFPVFEMPWVYRVADFVKITVQYLAMAEQTHTQTKDALAKLLYHHVSSDDVAHAFTQLNIKIDGSFAIVVCTLGTDQSIPPALTYIIEGEFSKKYKLLASIREEHQMIYLVEPISGTDVSLSKIVRKINEKNRKKPGSAQVLVGSGHAYTLMETAKSYQEALTVIRLARRHPNLGVYEFSELGAYQMLMDVHDRRVLERHYQKYLGLLSRYDQIHETDYVPFLRVFLEEDGRTANIAHREFIHRNTVLYKVKKIESILGADLCRPFVKTNLLLAFMIEDLRD</sequence>
<evidence type="ECO:0000256" key="1">
    <source>
        <dbReference type="ARBA" id="ARBA00006754"/>
    </source>
</evidence>
<dbReference type="PANTHER" id="PTHR33744:SF1">
    <property type="entry name" value="DNA-BINDING TRANSCRIPTIONAL ACTIVATOR ADER"/>
    <property type="match status" value="1"/>
</dbReference>
<accession>A0ABW1WCL2</accession>
<evidence type="ECO:0000313" key="5">
    <source>
        <dbReference type="EMBL" id="MFC6385860.1"/>
    </source>
</evidence>
<evidence type="ECO:0000259" key="2">
    <source>
        <dbReference type="Pfam" id="PF07905"/>
    </source>
</evidence>
<dbReference type="Proteomes" id="UP001596267">
    <property type="component" value="Unassembled WGS sequence"/>
</dbReference>
<dbReference type="InterPro" id="IPR041522">
    <property type="entry name" value="CdaR_GGDEF"/>
</dbReference>
<feature type="domain" description="CdaR GGDEF-like" evidence="4">
    <location>
        <begin position="148"/>
        <end position="268"/>
    </location>
</feature>
<dbReference type="InterPro" id="IPR025736">
    <property type="entry name" value="PucR_C-HTH_dom"/>
</dbReference>
<keyword evidence="6" id="KW-1185">Reference proteome</keyword>
<feature type="domain" description="Purine catabolism PurC-like" evidence="2">
    <location>
        <begin position="7"/>
        <end position="121"/>
    </location>
</feature>
<evidence type="ECO:0000313" key="6">
    <source>
        <dbReference type="Proteomes" id="UP001596267"/>
    </source>
</evidence>
<feature type="domain" description="PucR C-terminal helix-turn-helix" evidence="3">
    <location>
        <begin position="321"/>
        <end position="377"/>
    </location>
</feature>
<dbReference type="Pfam" id="PF07905">
    <property type="entry name" value="PucR"/>
    <property type="match status" value="1"/>
</dbReference>
<dbReference type="Pfam" id="PF13556">
    <property type="entry name" value="HTH_30"/>
    <property type="match status" value="1"/>
</dbReference>
<comment type="similarity">
    <text evidence="1">Belongs to the CdaR family.</text>
</comment>
<dbReference type="Gene3D" id="1.10.10.2840">
    <property type="entry name" value="PucR C-terminal helix-turn-helix domain"/>
    <property type="match status" value="1"/>
</dbReference>
<evidence type="ECO:0000259" key="3">
    <source>
        <dbReference type="Pfam" id="PF13556"/>
    </source>
</evidence>
<dbReference type="RefSeq" id="WP_253052514.1">
    <property type="nucleotide sequence ID" value="NZ_JAMXWN010000002.1"/>
</dbReference>
<dbReference type="Pfam" id="PF17853">
    <property type="entry name" value="GGDEF_2"/>
    <property type="match status" value="1"/>
</dbReference>
<gene>
    <name evidence="5" type="ORF">ACFP7A_04530</name>
</gene>
<reference evidence="6" key="1">
    <citation type="journal article" date="2019" name="Int. J. Syst. Evol. Microbiol.">
        <title>The Global Catalogue of Microorganisms (GCM) 10K type strain sequencing project: providing services to taxonomists for standard genome sequencing and annotation.</title>
        <authorList>
            <consortium name="The Broad Institute Genomics Platform"/>
            <consortium name="The Broad Institute Genome Sequencing Center for Infectious Disease"/>
            <person name="Wu L."/>
            <person name="Ma J."/>
        </authorList>
    </citation>
    <scope>NUCLEOTIDE SEQUENCE [LARGE SCALE GENOMIC DNA]</scope>
    <source>
        <strain evidence="6">CCUG 42001</strain>
    </source>
</reference>
<evidence type="ECO:0000259" key="4">
    <source>
        <dbReference type="Pfam" id="PF17853"/>
    </source>
</evidence>
<dbReference type="InterPro" id="IPR042070">
    <property type="entry name" value="PucR_C-HTH_sf"/>
</dbReference>
<dbReference type="InterPro" id="IPR051448">
    <property type="entry name" value="CdaR-like_regulators"/>
</dbReference>
<name>A0ABW1WCL2_9BACL</name>
<dbReference type="PANTHER" id="PTHR33744">
    <property type="entry name" value="CARBOHYDRATE DIACID REGULATOR"/>
    <property type="match status" value="1"/>
</dbReference>